<keyword evidence="2" id="KW-1185">Reference proteome</keyword>
<proteinExistence type="predicted"/>
<reference evidence="1 2" key="1">
    <citation type="journal article" date="2023" name="Nucleic Acids Res.">
        <title>The hologenome of Daphnia magna reveals possible DNA methylation and microbiome-mediated evolution of the host genome.</title>
        <authorList>
            <person name="Chaturvedi A."/>
            <person name="Li X."/>
            <person name="Dhandapani V."/>
            <person name="Marshall H."/>
            <person name="Kissane S."/>
            <person name="Cuenca-Cambronero M."/>
            <person name="Asole G."/>
            <person name="Calvet F."/>
            <person name="Ruiz-Romero M."/>
            <person name="Marangio P."/>
            <person name="Guigo R."/>
            <person name="Rago D."/>
            <person name="Mirbahai L."/>
            <person name="Eastwood N."/>
            <person name="Colbourne J.K."/>
            <person name="Zhou J."/>
            <person name="Mallon E."/>
            <person name="Orsini L."/>
        </authorList>
    </citation>
    <scope>NUCLEOTIDE SEQUENCE [LARGE SCALE GENOMIC DNA]</scope>
    <source>
        <strain evidence="1">LRV0_1</strain>
    </source>
</reference>
<evidence type="ECO:0000313" key="2">
    <source>
        <dbReference type="Proteomes" id="UP001234178"/>
    </source>
</evidence>
<organism evidence="1 2">
    <name type="scientific">Daphnia magna</name>
    <dbReference type="NCBI Taxonomy" id="35525"/>
    <lineage>
        <taxon>Eukaryota</taxon>
        <taxon>Metazoa</taxon>
        <taxon>Ecdysozoa</taxon>
        <taxon>Arthropoda</taxon>
        <taxon>Crustacea</taxon>
        <taxon>Branchiopoda</taxon>
        <taxon>Diplostraca</taxon>
        <taxon>Cladocera</taxon>
        <taxon>Anomopoda</taxon>
        <taxon>Daphniidae</taxon>
        <taxon>Daphnia</taxon>
    </lineage>
</organism>
<comment type="caution">
    <text evidence="1">The sequence shown here is derived from an EMBL/GenBank/DDBJ whole genome shotgun (WGS) entry which is preliminary data.</text>
</comment>
<sequence length="81" mass="9663">MVSQCIHIEYKSKNSWYHSVFTLNTKVKTHSITVYSHLIQKYKLIMSQCIHIEYKSTNSWYHSVFTLNTSYGTLEVFRLII</sequence>
<gene>
    <name evidence="1" type="ORF">OUZ56_024275</name>
</gene>
<dbReference type="EMBL" id="JAOYFB010000039">
    <property type="protein sequence ID" value="KAK4030889.1"/>
    <property type="molecule type" value="Genomic_DNA"/>
</dbReference>
<dbReference type="Proteomes" id="UP001234178">
    <property type="component" value="Unassembled WGS sequence"/>
</dbReference>
<evidence type="ECO:0000313" key="1">
    <source>
        <dbReference type="EMBL" id="KAK4030889.1"/>
    </source>
</evidence>
<name>A0ABR0B0J0_9CRUS</name>
<protein>
    <submittedName>
        <fullName evidence="1">Uncharacterized protein</fullName>
    </submittedName>
</protein>
<accession>A0ABR0B0J0</accession>